<proteinExistence type="predicted"/>
<gene>
    <name evidence="1" type="ORF">SAMN02745131_00272</name>
</gene>
<dbReference type="OrthoDB" id="370799at2"/>
<sequence>MIMDNFIKSLDSDHPPSPISIYLQALWYDAKGNWEQAHQLVQDIETAEGSLIHAYLHRKEGDIANAGYWYRRAGKLLPEISLKQEWENIVKAFLL</sequence>
<keyword evidence="2" id="KW-1185">Reference proteome</keyword>
<dbReference type="AlphaFoldDB" id="A0A1M4SXZ1"/>
<evidence type="ECO:0008006" key="3">
    <source>
        <dbReference type="Google" id="ProtNLM"/>
    </source>
</evidence>
<accession>A0A1M4SXZ1</accession>
<dbReference type="RefSeq" id="WP_072833604.1">
    <property type="nucleotide sequence ID" value="NZ_FQUU01000001.1"/>
</dbReference>
<dbReference type="Proteomes" id="UP000184048">
    <property type="component" value="Unassembled WGS sequence"/>
</dbReference>
<dbReference type="STRING" id="1121884.SAMN02745131_00272"/>
<evidence type="ECO:0000313" key="1">
    <source>
        <dbReference type="EMBL" id="SHE37098.1"/>
    </source>
</evidence>
<name>A0A1M4SXZ1_9BACT</name>
<protein>
    <recommendedName>
        <fullName evidence="3">Tetratricopeptide repeat-containing protein</fullName>
    </recommendedName>
</protein>
<evidence type="ECO:0000313" key="2">
    <source>
        <dbReference type="Proteomes" id="UP000184048"/>
    </source>
</evidence>
<reference evidence="1 2" key="1">
    <citation type="submission" date="2016-11" db="EMBL/GenBank/DDBJ databases">
        <authorList>
            <person name="Jaros S."/>
            <person name="Januszkiewicz K."/>
            <person name="Wedrychowicz H."/>
        </authorList>
    </citation>
    <scope>NUCLEOTIDE SEQUENCE [LARGE SCALE GENOMIC DNA]</scope>
    <source>
        <strain evidence="1 2">DSM 18119</strain>
    </source>
</reference>
<dbReference type="EMBL" id="FQUU01000001">
    <property type="protein sequence ID" value="SHE37098.1"/>
    <property type="molecule type" value="Genomic_DNA"/>
</dbReference>
<organism evidence="1 2">
    <name type="scientific">Flavisolibacter ginsengisoli DSM 18119</name>
    <dbReference type="NCBI Taxonomy" id="1121884"/>
    <lineage>
        <taxon>Bacteria</taxon>
        <taxon>Pseudomonadati</taxon>
        <taxon>Bacteroidota</taxon>
        <taxon>Chitinophagia</taxon>
        <taxon>Chitinophagales</taxon>
        <taxon>Chitinophagaceae</taxon>
        <taxon>Flavisolibacter</taxon>
    </lineage>
</organism>